<dbReference type="InterPro" id="IPR002347">
    <property type="entry name" value="SDR_fam"/>
</dbReference>
<name>A0ABV4SXU0_9ACTN</name>
<dbReference type="PANTHER" id="PTHR42760">
    <property type="entry name" value="SHORT-CHAIN DEHYDROGENASES/REDUCTASES FAMILY MEMBER"/>
    <property type="match status" value="1"/>
</dbReference>
<keyword evidence="4" id="KW-1185">Reference proteome</keyword>
<dbReference type="RefSeq" id="WP_372566096.1">
    <property type="nucleotide sequence ID" value="NZ_JBGOSP010000032.1"/>
</dbReference>
<evidence type="ECO:0000256" key="2">
    <source>
        <dbReference type="ARBA" id="ARBA00023002"/>
    </source>
</evidence>
<dbReference type="EMBL" id="JBGOSP010000032">
    <property type="protein sequence ID" value="MFA3842039.1"/>
    <property type="molecule type" value="Genomic_DNA"/>
</dbReference>
<evidence type="ECO:0000313" key="4">
    <source>
        <dbReference type="Proteomes" id="UP001571476"/>
    </source>
</evidence>
<dbReference type="PRINTS" id="PR00081">
    <property type="entry name" value="GDHRDH"/>
</dbReference>
<keyword evidence="2 3" id="KW-0560">Oxidoreductase</keyword>
<dbReference type="EC" id="1.1.1.-" evidence="3"/>
<sequence>MQLTGRTMLVTGAGRGLGRAISLAAARAGASVVGGSRTTEDLDRLGAEIAAEGGVFHGERLDVTDLASIEGFVSAARERFGRIDGLVNNTGAGVSAPSLDIDAEQFAYTFDFNTRSMFFCSQAAGRSMLEHGGAIVNISSNFAVAGVGVRSVYCAAKAAVDSLTRSLAVEWAPHGIRVNAVAPGTMNTPGYQRARRNAPEMVESVIAATPSGRIAEPEEVAALVVFLLTDACAAMTGQIMAVDGGQSVPLAALSVPKKRPAPEPAEV</sequence>
<evidence type="ECO:0000313" key="3">
    <source>
        <dbReference type="EMBL" id="MFA3842039.1"/>
    </source>
</evidence>
<gene>
    <name evidence="3" type="ORF">ACEG43_38600</name>
</gene>
<protein>
    <submittedName>
        <fullName evidence="3">SDR family NAD(P)-dependent oxidoreductase</fullName>
        <ecNumber evidence="3">1.1.1.-</ecNumber>
    </submittedName>
</protein>
<dbReference type="InterPro" id="IPR036291">
    <property type="entry name" value="NAD(P)-bd_dom_sf"/>
</dbReference>
<proteinExistence type="inferred from homology"/>
<dbReference type="CDD" id="cd05233">
    <property type="entry name" value="SDR_c"/>
    <property type="match status" value="1"/>
</dbReference>
<organism evidence="3 4">
    <name type="scientific">Streptomyces aureus</name>
    <dbReference type="NCBI Taxonomy" id="193461"/>
    <lineage>
        <taxon>Bacteria</taxon>
        <taxon>Bacillati</taxon>
        <taxon>Actinomycetota</taxon>
        <taxon>Actinomycetes</taxon>
        <taxon>Kitasatosporales</taxon>
        <taxon>Streptomycetaceae</taxon>
        <taxon>Streptomyces</taxon>
    </lineage>
</organism>
<comment type="caution">
    <text evidence="3">The sequence shown here is derived from an EMBL/GenBank/DDBJ whole genome shotgun (WGS) entry which is preliminary data.</text>
</comment>
<accession>A0ABV4SXU0</accession>
<dbReference type="PROSITE" id="PS00061">
    <property type="entry name" value="ADH_SHORT"/>
    <property type="match status" value="1"/>
</dbReference>
<dbReference type="PRINTS" id="PR00080">
    <property type="entry name" value="SDRFAMILY"/>
</dbReference>
<dbReference type="SUPFAM" id="SSF51735">
    <property type="entry name" value="NAD(P)-binding Rossmann-fold domains"/>
    <property type="match status" value="1"/>
</dbReference>
<dbReference type="GO" id="GO:0016491">
    <property type="term" value="F:oxidoreductase activity"/>
    <property type="evidence" value="ECO:0007669"/>
    <property type="project" value="UniProtKB-KW"/>
</dbReference>
<dbReference type="PANTHER" id="PTHR42760:SF115">
    <property type="entry name" value="3-OXOACYL-[ACYL-CARRIER-PROTEIN] REDUCTASE FABG"/>
    <property type="match status" value="1"/>
</dbReference>
<dbReference type="InterPro" id="IPR020904">
    <property type="entry name" value="Sc_DH/Rdtase_CS"/>
</dbReference>
<dbReference type="Gene3D" id="3.40.50.720">
    <property type="entry name" value="NAD(P)-binding Rossmann-like Domain"/>
    <property type="match status" value="1"/>
</dbReference>
<evidence type="ECO:0000256" key="1">
    <source>
        <dbReference type="ARBA" id="ARBA00006484"/>
    </source>
</evidence>
<dbReference type="Pfam" id="PF13561">
    <property type="entry name" value="adh_short_C2"/>
    <property type="match status" value="1"/>
</dbReference>
<comment type="similarity">
    <text evidence="1">Belongs to the short-chain dehydrogenases/reductases (SDR) family.</text>
</comment>
<reference evidence="3 4" key="1">
    <citation type="submission" date="2024-08" db="EMBL/GenBank/DDBJ databases">
        <title>Genome sequence of Streptomyces aureus CACIA-1.46HGO.</title>
        <authorList>
            <person name="Evangelista-Martinez Z."/>
        </authorList>
    </citation>
    <scope>NUCLEOTIDE SEQUENCE [LARGE SCALE GENOMIC DNA]</scope>
    <source>
        <strain evidence="3 4">CACIA-1.46HGO</strain>
    </source>
</reference>
<dbReference type="Proteomes" id="UP001571476">
    <property type="component" value="Unassembled WGS sequence"/>
</dbReference>